<gene>
    <name evidence="3" type="ORF">SAMN05421504_112117</name>
</gene>
<dbReference type="RefSeq" id="WP_091298440.1">
    <property type="nucleotide sequence ID" value="NZ_FNON01000012.1"/>
</dbReference>
<evidence type="ECO:0000313" key="3">
    <source>
        <dbReference type="EMBL" id="SDZ31048.1"/>
    </source>
</evidence>
<keyword evidence="4" id="KW-1185">Reference proteome</keyword>
<feature type="domain" description="FHA" evidence="2">
    <location>
        <begin position="196"/>
        <end position="245"/>
    </location>
</feature>
<dbReference type="OrthoDB" id="151099at2"/>
<dbReference type="SMART" id="SM00240">
    <property type="entry name" value="FHA"/>
    <property type="match status" value="1"/>
</dbReference>
<name>A0A1H3S083_9PSEU</name>
<dbReference type="SUPFAM" id="SSF49879">
    <property type="entry name" value="SMAD/FHA domain"/>
    <property type="match status" value="1"/>
</dbReference>
<evidence type="ECO:0000313" key="4">
    <source>
        <dbReference type="Proteomes" id="UP000199515"/>
    </source>
</evidence>
<organism evidence="3 4">
    <name type="scientific">Amycolatopsis xylanica</name>
    <dbReference type="NCBI Taxonomy" id="589385"/>
    <lineage>
        <taxon>Bacteria</taxon>
        <taxon>Bacillati</taxon>
        <taxon>Actinomycetota</taxon>
        <taxon>Actinomycetes</taxon>
        <taxon>Pseudonocardiales</taxon>
        <taxon>Pseudonocardiaceae</taxon>
        <taxon>Amycolatopsis</taxon>
    </lineage>
</organism>
<dbReference type="InterPro" id="IPR008984">
    <property type="entry name" value="SMAD_FHA_dom_sf"/>
</dbReference>
<dbReference type="InterPro" id="IPR000253">
    <property type="entry name" value="FHA_dom"/>
</dbReference>
<dbReference type="PROSITE" id="PS50006">
    <property type="entry name" value="FHA_DOMAIN"/>
    <property type="match status" value="1"/>
</dbReference>
<reference evidence="3 4" key="1">
    <citation type="submission" date="2016-10" db="EMBL/GenBank/DDBJ databases">
        <authorList>
            <person name="de Groot N.N."/>
        </authorList>
    </citation>
    <scope>NUCLEOTIDE SEQUENCE [LARGE SCALE GENOMIC DNA]</scope>
    <source>
        <strain evidence="3 4">CPCC 202699</strain>
    </source>
</reference>
<dbReference type="CDD" id="cd00060">
    <property type="entry name" value="FHA"/>
    <property type="match status" value="1"/>
</dbReference>
<keyword evidence="1" id="KW-0597">Phosphoprotein</keyword>
<protein>
    <submittedName>
        <fullName evidence="3">FHA domain-containing protein</fullName>
    </submittedName>
</protein>
<sequence length="268" mass="29359">MDPITILTGLVAAGAAVSREIREWMGGTRDRIEVAANKQGTVQPLRHDGTALRAPQITTYATYAMLVGTFQPADIVAARRLSDFDQALVLIWPSGTDPAYTSIVFTCDLNGVFQVELEGGTYEVAAYVLDQDRDEFRGTAAISYLNLPWSSQVDLTLAVAASETEHISLLLTDQFGETAAELVLPDGVCFPLGDYTLIGAGENCTLVLPDPYIDVGHAQIRFVNGYYYVEDLGSVNGTAVNGQFVHSQALYHGDWIKLVDWYLQFRLR</sequence>
<evidence type="ECO:0000256" key="1">
    <source>
        <dbReference type="ARBA" id="ARBA00022553"/>
    </source>
</evidence>
<accession>A0A1H3S083</accession>
<dbReference type="Pfam" id="PF00498">
    <property type="entry name" value="FHA"/>
    <property type="match status" value="1"/>
</dbReference>
<dbReference type="STRING" id="589385.SAMN05421504_112117"/>
<dbReference type="Gene3D" id="2.60.200.20">
    <property type="match status" value="1"/>
</dbReference>
<dbReference type="Proteomes" id="UP000199515">
    <property type="component" value="Unassembled WGS sequence"/>
</dbReference>
<dbReference type="AlphaFoldDB" id="A0A1H3S083"/>
<proteinExistence type="predicted"/>
<dbReference type="EMBL" id="FNON01000012">
    <property type="protein sequence ID" value="SDZ31048.1"/>
    <property type="molecule type" value="Genomic_DNA"/>
</dbReference>
<evidence type="ECO:0000259" key="2">
    <source>
        <dbReference type="PROSITE" id="PS50006"/>
    </source>
</evidence>